<keyword evidence="1" id="KW-1133">Transmembrane helix</keyword>
<keyword evidence="1" id="KW-0472">Membrane</keyword>
<feature type="transmembrane region" description="Helical" evidence="1">
    <location>
        <begin position="7"/>
        <end position="26"/>
    </location>
</feature>
<dbReference type="STRING" id="361279.SAMN05421663_10887"/>
<feature type="transmembrane region" description="Helical" evidence="1">
    <location>
        <begin position="32"/>
        <end position="52"/>
    </location>
</feature>
<protein>
    <submittedName>
        <fullName evidence="2">Uncharacterized protein</fullName>
    </submittedName>
</protein>
<reference evidence="3" key="1">
    <citation type="submission" date="2016-10" db="EMBL/GenBank/DDBJ databases">
        <authorList>
            <person name="Varghese N."/>
            <person name="Submissions S."/>
        </authorList>
    </citation>
    <scope>NUCLEOTIDE SEQUENCE [LARGE SCALE GENOMIC DNA]</scope>
    <source>
        <strain evidence="3">DSM 21620</strain>
    </source>
</reference>
<dbReference type="EMBL" id="FMZB01000008">
    <property type="protein sequence ID" value="SDD25328.1"/>
    <property type="molecule type" value="Genomic_DNA"/>
</dbReference>
<accession>A0A1G6T8E5</accession>
<organism evidence="2 3">
    <name type="scientific">Terribacillus halophilus</name>
    <dbReference type="NCBI Taxonomy" id="361279"/>
    <lineage>
        <taxon>Bacteria</taxon>
        <taxon>Bacillati</taxon>
        <taxon>Bacillota</taxon>
        <taxon>Bacilli</taxon>
        <taxon>Bacillales</taxon>
        <taxon>Bacillaceae</taxon>
        <taxon>Terribacillus</taxon>
    </lineage>
</organism>
<dbReference type="AlphaFoldDB" id="A0A1G6T8E5"/>
<dbReference type="Proteomes" id="UP000198666">
    <property type="component" value="Unassembled WGS sequence"/>
</dbReference>
<evidence type="ECO:0000313" key="3">
    <source>
        <dbReference type="Proteomes" id="UP000198666"/>
    </source>
</evidence>
<keyword evidence="3" id="KW-1185">Reference proteome</keyword>
<keyword evidence="1" id="KW-0812">Transmembrane</keyword>
<dbReference type="RefSeq" id="WP_093727923.1">
    <property type="nucleotide sequence ID" value="NZ_FMZB01000008.1"/>
</dbReference>
<name>A0A1G6T8E5_9BACI</name>
<proteinExistence type="predicted"/>
<evidence type="ECO:0000313" key="2">
    <source>
        <dbReference type="EMBL" id="SDD25328.1"/>
    </source>
</evidence>
<sequence length="61" mass="6707">MNKYLANMIAITAIVALLLIVVKNWIDVNLYGYASIIAAGIYGICINLHALIKGWKQNKSS</sequence>
<gene>
    <name evidence="2" type="ORF">SAMN05421663_10887</name>
</gene>
<evidence type="ECO:0000256" key="1">
    <source>
        <dbReference type="SAM" id="Phobius"/>
    </source>
</evidence>